<feature type="transmembrane region" description="Helical" evidence="6">
    <location>
        <begin position="67"/>
        <end position="87"/>
    </location>
</feature>
<evidence type="ECO:0000256" key="1">
    <source>
        <dbReference type="ARBA" id="ARBA00004141"/>
    </source>
</evidence>
<feature type="transmembrane region" description="Helical" evidence="6">
    <location>
        <begin position="94"/>
        <end position="114"/>
    </location>
</feature>
<evidence type="ECO:0000256" key="4">
    <source>
        <dbReference type="ARBA" id="ARBA00023136"/>
    </source>
</evidence>
<dbReference type="CDD" id="cd17319">
    <property type="entry name" value="MFS_ExuT_GudP_like"/>
    <property type="match status" value="1"/>
</dbReference>
<feature type="transmembrane region" description="Helical" evidence="6">
    <location>
        <begin position="232"/>
        <end position="255"/>
    </location>
</feature>
<keyword evidence="3 6" id="KW-1133">Transmembrane helix</keyword>
<evidence type="ECO:0000256" key="6">
    <source>
        <dbReference type="SAM" id="Phobius"/>
    </source>
</evidence>
<dbReference type="Gene3D" id="1.20.1250.20">
    <property type="entry name" value="MFS general substrate transporter like domains"/>
    <property type="match status" value="2"/>
</dbReference>
<feature type="transmembrane region" description="Helical" evidence="6">
    <location>
        <begin position="304"/>
        <end position="322"/>
    </location>
</feature>
<dbReference type="InterPro" id="IPR011701">
    <property type="entry name" value="MFS"/>
</dbReference>
<reference evidence="9" key="1">
    <citation type="journal article" date="2019" name="Int. J. Syst. Evol. Microbiol.">
        <title>The Global Catalogue of Microorganisms (GCM) 10K type strain sequencing project: providing services to taxonomists for standard genome sequencing and annotation.</title>
        <authorList>
            <consortium name="The Broad Institute Genomics Platform"/>
            <consortium name="The Broad Institute Genome Sequencing Center for Infectious Disease"/>
            <person name="Wu L."/>
            <person name="Ma J."/>
        </authorList>
    </citation>
    <scope>NUCLEOTIDE SEQUENCE [LARGE SCALE GENOMIC DNA]</scope>
    <source>
        <strain evidence="9">JCM 17110</strain>
    </source>
</reference>
<dbReference type="SUPFAM" id="SSF103473">
    <property type="entry name" value="MFS general substrate transporter"/>
    <property type="match status" value="1"/>
</dbReference>
<proteinExistence type="inferred from homology"/>
<organism evidence="8 9">
    <name type="scientific">Zobellella aerophila</name>
    <dbReference type="NCBI Taxonomy" id="870480"/>
    <lineage>
        <taxon>Bacteria</taxon>
        <taxon>Pseudomonadati</taxon>
        <taxon>Pseudomonadota</taxon>
        <taxon>Gammaproteobacteria</taxon>
        <taxon>Aeromonadales</taxon>
        <taxon>Aeromonadaceae</taxon>
        <taxon>Zobellella</taxon>
    </lineage>
</organism>
<dbReference type="InterPro" id="IPR020846">
    <property type="entry name" value="MFS_dom"/>
</dbReference>
<accession>A0ABP6VU77</accession>
<comment type="similarity">
    <text evidence="5">Belongs to the major facilitator superfamily. Phthalate permease family.</text>
</comment>
<dbReference type="PROSITE" id="PS50850">
    <property type="entry name" value="MFS"/>
    <property type="match status" value="1"/>
</dbReference>
<comment type="subcellular location">
    <subcellularLocation>
        <location evidence="1">Membrane</location>
        <topology evidence="1">Multi-pass membrane protein</topology>
    </subcellularLocation>
</comment>
<dbReference type="RefSeq" id="WP_344957150.1">
    <property type="nucleotide sequence ID" value="NZ_BAABCX010000002.1"/>
</dbReference>
<dbReference type="PANTHER" id="PTHR11662:SF399">
    <property type="entry name" value="FI19708P1-RELATED"/>
    <property type="match status" value="1"/>
</dbReference>
<feature type="transmembrane region" description="Helical" evidence="6">
    <location>
        <begin position="393"/>
        <end position="415"/>
    </location>
</feature>
<gene>
    <name evidence="8" type="ORF">GCM10022394_18270</name>
</gene>
<feature type="transmembrane region" description="Helical" evidence="6">
    <location>
        <begin position="183"/>
        <end position="203"/>
    </location>
</feature>
<feature type="transmembrane region" description="Helical" evidence="6">
    <location>
        <begin position="364"/>
        <end position="387"/>
    </location>
</feature>
<keyword evidence="2 6" id="KW-0812">Transmembrane</keyword>
<comment type="caution">
    <text evidence="8">The sequence shown here is derived from an EMBL/GenBank/DDBJ whole genome shotgun (WGS) entry which is preliminary data.</text>
</comment>
<evidence type="ECO:0000313" key="8">
    <source>
        <dbReference type="EMBL" id="GAA3538905.1"/>
    </source>
</evidence>
<dbReference type="Proteomes" id="UP001500795">
    <property type="component" value="Unassembled WGS sequence"/>
</dbReference>
<keyword evidence="9" id="KW-1185">Reference proteome</keyword>
<feature type="transmembrane region" description="Helical" evidence="6">
    <location>
        <begin position="23"/>
        <end position="47"/>
    </location>
</feature>
<evidence type="ECO:0000256" key="5">
    <source>
        <dbReference type="ARBA" id="ARBA00038514"/>
    </source>
</evidence>
<name>A0ABP6VU77_9GAMM</name>
<evidence type="ECO:0000313" key="9">
    <source>
        <dbReference type="Proteomes" id="UP001500795"/>
    </source>
</evidence>
<feature type="transmembrane region" description="Helical" evidence="6">
    <location>
        <begin position="328"/>
        <end position="352"/>
    </location>
</feature>
<protein>
    <submittedName>
        <fullName evidence="8">MFS transporter</fullName>
    </submittedName>
</protein>
<feature type="transmembrane region" description="Helical" evidence="6">
    <location>
        <begin position="153"/>
        <end position="177"/>
    </location>
</feature>
<dbReference type="InterPro" id="IPR050382">
    <property type="entry name" value="MFS_Na/Anion_cotransporter"/>
</dbReference>
<dbReference type="Pfam" id="PF07690">
    <property type="entry name" value="MFS_1"/>
    <property type="match status" value="1"/>
</dbReference>
<keyword evidence="4 6" id="KW-0472">Membrane</keyword>
<sequence>METVKETIENSEMPVQSSAIKQWSISVVLMVCVVLAFFDKISIAVLFSDPAFQDVMGIGTDKTKLGWLMTSFLLAYGFSSIFLSFVGDLINPRTCLLICVGAWGVLMALMGLATSYEQLLFLRVLLGIAEGPLFALAYSIVKQCYSSGQQARASTMFLLGTPIGAALGFPITSFVLGAHGWQMTFFVMASLTLVTLAVVFWGLKGVKLKADAKLAGNRKRVTWQQHMRNSQLLFKTPAFWAVCLFNTALLTYLWGLNGWLPSYLIEAKGVNLKEFGTLSSLPFIAMLVGEVAGAFLSDKTGKRAAQVFGGLLIAGLSMYLVLKIEDAVLAIAAMSVSAMSWGFGVSSVFALLARITPASVSATAGGIFNGFGNFAGAAAPVVMGYIVTQTGDFNLGLLFLVFVAVLGSFVLLPLVKKY</sequence>
<evidence type="ECO:0000256" key="3">
    <source>
        <dbReference type="ARBA" id="ARBA00022989"/>
    </source>
</evidence>
<feature type="transmembrane region" description="Helical" evidence="6">
    <location>
        <begin position="275"/>
        <end position="297"/>
    </location>
</feature>
<feature type="transmembrane region" description="Helical" evidence="6">
    <location>
        <begin position="120"/>
        <end position="141"/>
    </location>
</feature>
<dbReference type="InterPro" id="IPR036259">
    <property type="entry name" value="MFS_trans_sf"/>
</dbReference>
<evidence type="ECO:0000259" key="7">
    <source>
        <dbReference type="PROSITE" id="PS50850"/>
    </source>
</evidence>
<feature type="domain" description="Major facilitator superfamily (MFS) profile" evidence="7">
    <location>
        <begin position="25"/>
        <end position="418"/>
    </location>
</feature>
<evidence type="ECO:0000256" key="2">
    <source>
        <dbReference type="ARBA" id="ARBA00022692"/>
    </source>
</evidence>
<dbReference type="PANTHER" id="PTHR11662">
    <property type="entry name" value="SOLUTE CARRIER FAMILY 17"/>
    <property type="match status" value="1"/>
</dbReference>
<dbReference type="EMBL" id="BAABCX010000002">
    <property type="protein sequence ID" value="GAA3538905.1"/>
    <property type="molecule type" value="Genomic_DNA"/>
</dbReference>